<proteinExistence type="predicted"/>
<name>J7XDP9_BACCE</name>
<gene>
    <name evidence="1" type="ORF">IEE_03958</name>
</gene>
<dbReference type="PATRIC" id="fig|1053189.3.peg.4027"/>
<evidence type="ECO:0000313" key="1">
    <source>
        <dbReference type="EMBL" id="EJQ42393.1"/>
    </source>
</evidence>
<accession>J7XDP9</accession>
<evidence type="ECO:0000313" key="2">
    <source>
        <dbReference type="Proteomes" id="UP000006600"/>
    </source>
</evidence>
<reference evidence="1 2" key="1">
    <citation type="submission" date="2012-04" db="EMBL/GenBank/DDBJ databases">
        <title>The Genome Sequence of Bacillus cereus BAG5X1-1.</title>
        <authorList>
            <consortium name="The Broad Institute Genome Sequencing Platform"/>
            <consortium name="The Broad Institute Genome Sequencing Center for Infectious Disease"/>
            <person name="Feldgarden M."/>
            <person name="Van der Auwera G.A."/>
            <person name="Mahillon J."/>
            <person name="Duprez V."/>
            <person name="Timmery S."/>
            <person name="Mattelet C."/>
            <person name="Dierick K."/>
            <person name="Sun M."/>
            <person name="Yu Z."/>
            <person name="Zhu L."/>
            <person name="Hu X."/>
            <person name="Shank E.B."/>
            <person name="Swiecicka I."/>
            <person name="Hansen B.M."/>
            <person name="Andrup L."/>
            <person name="Young S.K."/>
            <person name="Zeng Q."/>
            <person name="Gargeya S."/>
            <person name="Fitzgerald M."/>
            <person name="Haas B."/>
            <person name="Abouelleil A."/>
            <person name="Alvarado L."/>
            <person name="Arachchi H.M."/>
            <person name="Berlin A."/>
            <person name="Chapman S.B."/>
            <person name="Goldberg J."/>
            <person name="Griggs A."/>
            <person name="Gujja S."/>
            <person name="Hansen M."/>
            <person name="Howarth C."/>
            <person name="Imamovic A."/>
            <person name="Larimer J."/>
            <person name="McCowen C."/>
            <person name="Montmayeur A."/>
            <person name="Murphy C."/>
            <person name="Neiman D."/>
            <person name="Pearson M."/>
            <person name="Priest M."/>
            <person name="Roberts A."/>
            <person name="Saif S."/>
            <person name="Shea T."/>
            <person name="Sisk P."/>
            <person name="Sykes S."/>
            <person name="Wortman J."/>
            <person name="Nusbaum C."/>
            <person name="Birren B."/>
        </authorList>
    </citation>
    <scope>NUCLEOTIDE SEQUENCE [LARGE SCALE GENOMIC DNA]</scope>
    <source>
        <strain evidence="1 2">BAG5X1-1</strain>
    </source>
</reference>
<dbReference type="Proteomes" id="UP000006600">
    <property type="component" value="Unassembled WGS sequence"/>
</dbReference>
<dbReference type="EMBL" id="AHDJ01000034">
    <property type="protein sequence ID" value="EJQ42393.1"/>
    <property type="molecule type" value="Genomic_DNA"/>
</dbReference>
<dbReference type="AlphaFoldDB" id="J7XDP9"/>
<comment type="caution">
    <text evidence="1">The sequence shown here is derived from an EMBL/GenBank/DDBJ whole genome shotgun (WGS) entry which is preliminary data.</text>
</comment>
<protein>
    <submittedName>
        <fullName evidence="1">Uncharacterized protein</fullName>
    </submittedName>
</protein>
<sequence>MNKKAIFFLLTCLLLIASITYIICNKREHVPPILVWEGQEYYVTNEPAKAEEVGQKLGEVTKKMETSKQPTKDSESNILQEKTEVFEIILEEEDERRPYS</sequence>
<organism evidence="1 2">
    <name type="scientific">Bacillus cereus BAG5X1-1</name>
    <dbReference type="NCBI Taxonomy" id="1053189"/>
    <lineage>
        <taxon>Bacteria</taxon>
        <taxon>Bacillati</taxon>
        <taxon>Bacillota</taxon>
        <taxon>Bacilli</taxon>
        <taxon>Bacillales</taxon>
        <taxon>Bacillaceae</taxon>
        <taxon>Bacillus</taxon>
        <taxon>Bacillus cereus group</taxon>
    </lineage>
</organism>
<dbReference type="HOGENOM" id="CLU_166600_0_0_9"/>